<evidence type="ECO:0000256" key="2">
    <source>
        <dbReference type="ARBA" id="ARBA00012438"/>
    </source>
</evidence>
<dbReference type="PANTHER" id="PTHR43547:SF2">
    <property type="entry name" value="HYBRID SIGNAL TRANSDUCTION HISTIDINE KINASE C"/>
    <property type="match status" value="1"/>
</dbReference>
<dbReference type="AlphaFoldDB" id="F8AB65"/>
<dbReference type="InParanoid" id="F8AB65"/>
<evidence type="ECO:0000313" key="7">
    <source>
        <dbReference type="EMBL" id="AEH45521.1"/>
    </source>
</evidence>
<dbReference type="PANTHER" id="PTHR43547">
    <property type="entry name" value="TWO-COMPONENT HISTIDINE KINASE"/>
    <property type="match status" value="1"/>
</dbReference>
<dbReference type="Pfam" id="PF02518">
    <property type="entry name" value="HATPase_c"/>
    <property type="match status" value="1"/>
</dbReference>
<dbReference type="GO" id="GO:0000155">
    <property type="term" value="F:phosphorelay sensor kinase activity"/>
    <property type="evidence" value="ECO:0007669"/>
    <property type="project" value="TreeGrafter"/>
</dbReference>
<feature type="modified residue" description="4-aspartylphosphate" evidence="4">
    <location>
        <position position="428"/>
    </location>
</feature>
<name>F8AB65_THEID</name>
<dbReference type="eggNOG" id="COG2205">
    <property type="taxonomic scope" value="Bacteria"/>
</dbReference>
<dbReference type="STRING" id="667014.Thein_1662"/>
<dbReference type="InterPro" id="IPR005467">
    <property type="entry name" value="His_kinase_dom"/>
</dbReference>
<dbReference type="InterPro" id="IPR004358">
    <property type="entry name" value="Sig_transdc_His_kin-like_C"/>
</dbReference>
<evidence type="ECO:0000256" key="1">
    <source>
        <dbReference type="ARBA" id="ARBA00000085"/>
    </source>
</evidence>
<dbReference type="InterPro" id="IPR001789">
    <property type="entry name" value="Sig_transdc_resp-reg_receiver"/>
</dbReference>
<dbReference type="OrthoDB" id="8573961at2"/>
<dbReference type="SUPFAM" id="SSF52172">
    <property type="entry name" value="CheY-like"/>
    <property type="match status" value="1"/>
</dbReference>
<protein>
    <recommendedName>
        <fullName evidence="2">histidine kinase</fullName>
        <ecNumber evidence="2">2.7.13.3</ecNumber>
    </recommendedName>
</protein>
<evidence type="ECO:0000256" key="4">
    <source>
        <dbReference type="PROSITE-ProRule" id="PRU00169"/>
    </source>
</evidence>
<dbReference type="InterPro" id="IPR011006">
    <property type="entry name" value="CheY-like_superfamily"/>
</dbReference>
<feature type="domain" description="Histidine kinase" evidence="5">
    <location>
        <begin position="168"/>
        <end position="368"/>
    </location>
</feature>
<dbReference type="PROSITE" id="PS50110">
    <property type="entry name" value="RESPONSE_REGULATORY"/>
    <property type="match status" value="1"/>
</dbReference>
<dbReference type="Gene3D" id="3.30.565.10">
    <property type="entry name" value="Histidine kinase-like ATPase, C-terminal domain"/>
    <property type="match status" value="1"/>
</dbReference>
<dbReference type="HOGENOM" id="CLU_567335_0_0_0"/>
<accession>F8AB65</accession>
<evidence type="ECO:0000259" key="6">
    <source>
        <dbReference type="PROSITE" id="PS50110"/>
    </source>
</evidence>
<dbReference type="PROSITE" id="PS50109">
    <property type="entry name" value="HIS_KIN"/>
    <property type="match status" value="1"/>
</dbReference>
<gene>
    <name evidence="7" type="ordered locus">Thein_1662</name>
</gene>
<dbReference type="EMBL" id="CP002683">
    <property type="protein sequence ID" value="AEH45521.1"/>
    <property type="molecule type" value="Genomic_DNA"/>
</dbReference>
<dbReference type="SMART" id="SM00448">
    <property type="entry name" value="REC"/>
    <property type="match status" value="1"/>
</dbReference>
<dbReference type="Pfam" id="PF00072">
    <property type="entry name" value="Response_reg"/>
    <property type="match status" value="1"/>
</dbReference>
<evidence type="ECO:0000313" key="8">
    <source>
        <dbReference type="Proteomes" id="UP000006793"/>
    </source>
</evidence>
<reference evidence="7 8" key="2">
    <citation type="journal article" date="2012" name="Stand. Genomic Sci.">
        <title>Complete genome sequence of the thermophilic sulfate-reducing ocean bacterium Thermodesulfatator indicus type strain (CIR29812(T)).</title>
        <authorList>
            <person name="Anderson I."/>
            <person name="Saunders E."/>
            <person name="Lapidus A."/>
            <person name="Nolan M."/>
            <person name="Lucas S."/>
            <person name="Tice H."/>
            <person name="Del Rio T.G."/>
            <person name="Cheng J.F."/>
            <person name="Han C."/>
            <person name="Tapia R."/>
            <person name="Goodwin L.A."/>
            <person name="Pitluck S."/>
            <person name="Liolios K."/>
            <person name="Mavromatis K."/>
            <person name="Pagani I."/>
            <person name="Ivanova N."/>
            <person name="Mikhailova N."/>
            <person name="Pati A."/>
            <person name="Chen A."/>
            <person name="Palaniappan K."/>
            <person name="Land M."/>
            <person name="Hauser L."/>
            <person name="Jeffries C.D."/>
            <person name="Chang Y.J."/>
            <person name="Brambilla E.M."/>
            <person name="Rohde M."/>
            <person name="Spring S."/>
            <person name="Goker M."/>
            <person name="Detter J.C."/>
            <person name="Woyke T."/>
            <person name="Bristow J."/>
            <person name="Eisen J.A."/>
            <person name="Markowitz V."/>
            <person name="Hugenholtz P."/>
            <person name="Kyrpides N.C."/>
            <person name="Klenk H.P."/>
        </authorList>
    </citation>
    <scope>NUCLEOTIDE SEQUENCE [LARGE SCALE GENOMIC DNA]</scope>
    <source>
        <strain evidence="8">DSM 15286 / JCM 11887 / CIR29812</strain>
    </source>
</reference>
<feature type="domain" description="Response regulatory" evidence="6">
    <location>
        <begin position="378"/>
        <end position="488"/>
    </location>
</feature>
<dbReference type="Proteomes" id="UP000006793">
    <property type="component" value="Chromosome"/>
</dbReference>
<keyword evidence="7" id="KW-0418">Kinase</keyword>
<dbReference type="InterPro" id="IPR036890">
    <property type="entry name" value="HATPase_C_sf"/>
</dbReference>
<keyword evidence="7" id="KW-0808">Transferase</keyword>
<sequence length="497" mass="57014">MFGKKIENNLIYQIYKIGKIAEKAKKNEEKIQEILSLIEKIFDTKKIFLIFIEEKNKVITNFEGLNNKRLLDKVKGEWLEKLEREKAINIIGELITSDKSKGLIALIPITRQKNLTGLILLENEARQSKLTQEELIFLFSIAHIIGNIINLEKTKEETIKECQKTSQALIHNIKNTLQNISFSAEKGLIHRKDKDKYLKDIIKTSQEGEKTTKDFLEIHFKRSFASKIKVDINELIKKQVHRIKQENLTIKLNLEENLPKITGKEHIIEQILEHIITNAYQAIKGKGTIKIESKREGEYIKVKIVDSGPGIPENIKEKIFKLNFTTQKAGTGLGLTFSKESIEEMGGKIFLDNKEKETTFVLLFPLKTIKLNKFRLITILVVEDEEIIRNILTEFLREKGFKVFQAADFEEAINIIETSSNIDFLITDMHIPGGKGTKIARVAKDKFPSLNIIFITGSIADLINTKDGIVIQKPFEMENLLEVIMNTLENHPNEPQP</sequence>
<dbReference type="PRINTS" id="PR00344">
    <property type="entry name" value="BCTRLSENSOR"/>
</dbReference>
<reference evidence="8" key="1">
    <citation type="submission" date="2011-04" db="EMBL/GenBank/DDBJ databases">
        <title>The complete genome of Thermodesulfatator indicus DSM 15286.</title>
        <authorList>
            <person name="Lucas S."/>
            <person name="Copeland A."/>
            <person name="Lapidus A."/>
            <person name="Bruce D."/>
            <person name="Goodwin L."/>
            <person name="Pitluck S."/>
            <person name="Peters L."/>
            <person name="Kyrpides N."/>
            <person name="Mavromatis K."/>
            <person name="Pagani I."/>
            <person name="Ivanova N."/>
            <person name="Saunders L."/>
            <person name="Detter J.C."/>
            <person name="Tapia R."/>
            <person name="Han C."/>
            <person name="Land M."/>
            <person name="Hauser L."/>
            <person name="Markowitz V."/>
            <person name="Cheng J.-F."/>
            <person name="Hugenholtz P."/>
            <person name="Woyke T."/>
            <person name="Wu D."/>
            <person name="Spring S."/>
            <person name="Schroeder M."/>
            <person name="Brambilla E."/>
            <person name="Klenk H.-P."/>
            <person name="Eisen J.A."/>
        </authorList>
    </citation>
    <scope>NUCLEOTIDE SEQUENCE [LARGE SCALE GENOMIC DNA]</scope>
    <source>
        <strain evidence="8">DSM 15286 / JCM 11887 / CIR29812</strain>
    </source>
</reference>
<dbReference type="SUPFAM" id="SSF55874">
    <property type="entry name" value="ATPase domain of HSP90 chaperone/DNA topoisomerase II/histidine kinase"/>
    <property type="match status" value="1"/>
</dbReference>
<dbReference type="EC" id="2.7.13.3" evidence="2"/>
<dbReference type="RefSeq" id="WP_013908262.1">
    <property type="nucleotide sequence ID" value="NC_015681.1"/>
</dbReference>
<dbReference type="InterPro" id="IPR003594">
    <property type="entry name" value="HATPase_dom"/>
</dbReference>
<dbReference type="eggNOG" id="COG0784">
    <property type="taxonomic scope" value="Bacteria"/>
</dbReference>
<dbReference type="KEGG" id="tid:Thein_1662"/>
<comment type="catalytic activity">
    <reaction evidence="1">
        <text>ATP + protein L-histidine = ADP + protein N-phospho-L-histidine.</text>
        <dbReference type="EC" id="2.7.13.3"/>
    </reaction>
</comment>
<evidence type="ECO:0000256" key="3">
    <source>
        <dbReference type="ARBA" id="ARBA00022553"/>
    </source>
</evidence>
<proteinExistence type="predicted"/>
<dbReference type="PaxDb" id="667014-Thein_1662"/>
<keyword evidence="3 4" id="KW-0597">Phosphoprotein</keyword>
<dbReference type="Gene3D" id="3.40.50.2300">
    <property type="match status" value="1"/>
</dbReference>
<organism evidence="7 8">
    <name type="scientific">Thermodesulfatator indicus (strain DSM 15286 / JCM 11887 / CIR29812)</name>
    <dbReference type="NCBI Taxonomy" id="667014"/>
    <lineage>
        <taxon>Bacteria</taxon>
        <taxon>Pseudomonadati</taxon>
        <taxon>Thermodesulfobacteriota</taxon>
        <taxon>Thermodesulfobacteria</taxon>
        <taxon>Thermodesulfobacteriales</taxon>
        <taxon>Thermodesulfatatoraceae</taxon>
        <taxon>Thermodesulfatator</taxon>
    </lineage>
</organism>
<dbReference type="SMART" id="SM00387">
    <property type="entry name" value="HATPase_c"/>
    <property type="match status" value="1"/>
</dbReference>
<evidence type="ECO:0000259" key="5">
    <source>
        <dbReference type="PROSITE" id="PS50109"/>
    </source>
</evidence>
<keyword evidence="8" id="KW-1185">Reference proteome</keyword>